<accession>A0AAV5R8M1</accession>
<keyword evidence="2" id="KW-1185">Reference proteome</keyword>
<proteinExistence type="predicted"/>
<dbReference type="AlphaFoldDB" id="A0AAV5R8M1"/>
<comment type="caution">
    <text evidence="1">The sequence shown here is derived from an EMBL/GenBank/DDBJ whole genome shotgun (WGS) entry which is preliminary data.</text>
</comment>
<name>A0AAV5R8M1_PICKL</name>
<evidence type="ECO:0000313" key="1">
    <source>
        <dbReference type="EMBL" id="GMM47477.1"/>
    </source>
</evidence>
<reference evidence="1 2" key="1">
    <citation type="journal article" date="2023" name="Elife">
        <title>Identification of key yeast species and microbe-microbe interactions impacting larval growth of Drosophila in the wild.</title>
        <authorList>
            <person name="Mure A."/>
            <person name="Sugiura Y."/>
            <person name="Maeda R."/>
            <person name="Honda K."/>
            <person name="Sakurai N."/>
            <person name="Takahashi Y."/>
            <person name="Watada M."/>
            <person name="Katoh T."/>
            <person name="Gotoh A."/>
            <person name="Gotoh Y."/>
            <person name="Taniguchi I."/>
            <person name="Nakamura K."/>
            <person name="Hayashi T."/>
            <person name="Katayama T."/>
            <person name="Uemura T."/>
            <person name="Hattori Y."/>
        </authorList>
    </citation>
    <scope>NUCLEOTIDE SEQUENCE [LARGE SCALE GENOMIC DNA]</scope>
    <source>
        <strain evidence="1 2">PK-24</strain>
    </source>
</reference>
<gene>
    <name evidence="1" type="ORF">DAPK24_040750</name>
</gene>
<evidence type="ECO:0000313" key="2">
    <source>
        <dbReference type="Proteomes" id="UP001378960"/>
    </source>
</evidence>
<dbReference type="EMBL" id="BTGB01000008">
    <property type="protein sequence ID" value="GMM47477.1"/>
    <property type="molecule type" value="Genomic_DNA"/>
</dbReference>
<sequence>MTKLQLSTKLSTNTIDEIFNKLTKDDNLNDLTKQVLLRNKDSFTSIITNEQFIKRNEFSQKRVINYIIYHFKKWVSKLFKNGGNNNRDGVFGSQGMDYVDCDYFGLKYDDIESNEFDLDNKVWN</sequence>
<organism evidence="1 2">
    <name type="scientific">Pichia kluyveri</name>
    <name type="common">Yeast</name>
    <dbReference type="NCBI Taxonomy" id="36015"/>
    <lineage>
        <taxon>Eukaryota</taxon>
        <taxon>Fungi</taxon>
        <taxon>Dikarya</taxon>
        <taxon>Ascomycota</taxon>
        <taxon>Saccharomycotina</taxon>
        <taxon>Pichiomycetes</taxon>
        <taxon>Pichiales</taxon>
        <taxon>Pichiaceae</taxon>
        <taxon>Pichia</taxon>
    </lineage>
</organism>
<protein>
    <submittedName>
        <fullName evidence="1">Uncharacterized protein</fullName>
    </submittedName>
</protein>
<dbReference type="Proteomes" id="UP001378960">
    <property type="component" value="Unassembled WGS sequence"/>
</dbReference>